<dbReference type="PANTHER" id="PTHR31973:SF191">
    <property type="entry name" value="OS05G0489400 PROTEIN"/>
    <property type="match status" value="1"/>
</dbReference>
<dbReference type="EMBL" id="BAABME010005010">
    <property type="protein sequence ID" value="GAA0164331.1"/>
    <property type="molecule type" value="Genomic_DNA"/>
</dbReference>
<sequence>MVAIFKTKRGGQLLVALGIDPNNNIFPIAYALVEIENKASWEWFLHHLYEDIMVIGSNNDEADKGDWTFMCDKQKGLIEAFKIVLLRVDHRFCVHENFKSAGFRAQTFKDVLWTTATSTTTQWFQEAMDNMKALVVSAFNWLEDKDPKQWSRTYFTTSIKCDVLPNNRCEIFNSFILDARDKPILTFVSMVKDLIMCIKEASSCMPMKSDRKHFQLTGIPYKCACASIRLNGEDVIDYVDECYYVETYKRMYAHAIFPMAGPELWPVTVRKYLCKTYKEQGHNNRVCKKKNTPVEQPPNVSQESIQDPYLSGSQTSRPARSQTSTQSSVPATRTSRPSGIRLRKINPPKSLSMSKPRGISIRAPPPIMGNMMNQRVSFIPPTRFVPRTGAIFVDEGKKFVKMKDLKK</sequence>
<dbReference type="PANTHER" id="PTHR31973">
    <property type="entry name" value="POLYPROTEIN, PUTATIVE-RELATED"/>
    <property type="match status" value="1"/>
</dbReference>
<evidence type="ECO:0000313" key="4">
    <source>
        <dbReference type="Proteomes" id="UP001454036"/>
    </source>
</evidence>
<organism evidence="3 4">
    <name type="scientific">Lithospermum erythrorhizon</name>
    <name type="common">Purple gromwell</name>
    <name type="synonym">Lithospermum officinale var. erythrorhizon</name>
    <dbReference type="NCBI Taxonomy" id="34254"/>
    <lineage>
        <taxon>Eukaryota</taxon>
        <taxon>Viridiplantae</taxon>
        <taxon>Streptophyta</taxon>
        <taxon>Embryophyta</taxon>
        <taxon>Tracheophyta</taxon>
        <taxon>Spermatophyta</taxon>
        <taxon>Magnoliopsida</taxon>
        <taxon>eudicotyledons</taxon>
        <taxon>Gunneridae</taxon>
        <taxon>Pentapetalae</taxon>
        <taxon>asterids</taxon>
        <taxon>lamiids</taxon>
        <taxon>Boraginales</taxon>
        <taxon>Boraginaceae</taxon>
        <taxon>Boraginoideae</taxon>
        <taxon>Lithospermeae</taxon>
        <taxon>Lithospermum</taxon>
    </lineage>
</organism>
<dbReference type="InterPro" id="IPR018289">
    <property type="entry name" value="MULE_transposase_dom"/>
</dbReference>
<feature type="domain" description="MULE transposase" evidence="2">
    <location>
        <begin position="5"/>
        <end position="96"/>
    </location>
</feature>
<evidence type="ECO:0000259" key="2">
    <source>
        <dbReference type="Pfam" id="PF10551"/>
    </source>
</evidence>
<feature type="region of interest" description="Disordered" evidence="1">
    <location>
        <begin position="285"/>
        <end position="359"/>
    </location>
</feature>
<accession>A0AAV3QMV1</accession>
<name>A0AAV3QMV1_LITER</name>
<gene>
    <name evidence="3" type="ORF">LIER_19994</name>
</gene>
<proteinExistence type="predicted"/>
<feature type="compositionally biased region" description="Polar residues" evidence="1">
    <location>
        <begin position="298"/>
        <end position="337"/>
    </location>
</feature>
<dbReference type="Proteomes" id="UP001454036">
    <property type="component" value="Unassembled WGS sequence"/>
</dbReference>
<evidence type="ECO:0000313" key="3">
    <source>
        <dbReference type="EMBL" id="GAA0164331.1"/>
    </source>
</evidence>
<dbReference type="Pfam" id="PF10551">
    <property type="entry name" value="MULE"/>
    <property type="match status" value="1"/>
</dbReference>
<dbReference type="AlphaFoldDB" id="A0AAV3QMV1"/>
<keyword evidence="4" id="KW-1185">Reference proteome</keyword>
<protein>
    <recommendedName>
        <fullName evidence="2">MULE transposase domain-containing protein</fullName>
    </recommendedName>
</protein>
<evidence type="ECO:0000256" key="1">
    <source>
        <dbReference type="SAM" id="MobiDB-lite"/>
    </source>
</evidence>
<reference evidence="3 4" key="1">
    <citation type="submission" date="2024-01" db="EMBL/GenBank/DDBJ databases">
        <title>The complete chloroplast genome sequence of Lithospermum erythrorhizon: insights into the phylogenetic relationship among Boraginaceae species and the maternal lineages of purple gromwells.</title>
        <authorList>
            <person name="Okada T."/>
            <person name="Watanabe K."/>
        </authorList>
    </citation>
    <scope>NUCLEOTIDE SEQUENCE [LARGE SCALE GENOMIC DNA]</scope>
</reference>
<comment type="caution">
    <text evidence="3">The sequence shown here is derived from an EMBL/GenBank/DDBJ whole genome shotgun (WGS) entry which is preliminary data.</text>
</comment>